<dbReference type="EMBL" id="MZ443770">
    <property type="protein sequence ID" value="QZE56399.1"/>
    <property type="molecule type" value="Genomic_DNA"/>
</dbReference>
<evidence type="ECO:0000313" key="1">
    <source>
        <dbReference type="EMBL" id="QZE56399.1"/>
    </source>
</evidence>
<gene>
    <name evidence="1" type="ORF">pEaSNUABM3_00202</name>
</gene>
<dbReference type="Proteomes" id="UP000827787">
    <property type="component" value="Segment"/>
</dbReference>
<proteinExistence type="predicted"/>
<evidence type="ECO:0000313" key="2">
    <source>
        <dbReference type="Proteomes" id="UP000827787"/>
    </source>
</evidence>
<organism evidence="1 2">
    <name type="scientific">Erwinia phage pEa_SNUABM_3</name>
    <dbReference type="NCBI Taxonomy" id="2869552"/>
    <lineage>
        <taxon>Viruses</taxon>
        <taxon>Duplodnaviria</taxon>
        <taxon>Heunggongvirae</taxon>
        <taxon>Uroviricota</taxon>
        <taxon>Caudoviricetes</taxon>
        <taxon>Alexandravirus</taxon>
        <taxon>Alexandravirus SNUABM3</taxon>
    </lineage>
</organism>
<name>A0AAE7XHK9_9CAUD</name>
<reference evidence="1 2" key="1">
    <citation type="submission" date="2021-06" db="EMBL/GenBank/DDBJ databases">
        <title>Complete genome sequence of Erwinia phage pEa_SNUABM_03.</title>
        <authorList>
            <person name="Kim S.G."/>
            <person name="Park S.C."/>
        </authorList>
    </citation>
    <scope>NUCLEOTIDE SEQUENCE [LARGE SCALE GENOMIC DNA]</scope>
</reference>
<protein>
    <submittedName>
        <fullName evidence="1">Uncharacterized protein</fullName>
    </submittedName>
</protein>
<keyword evidence="2" id="KW-1185">Reference proteome</keyword>
<sequence>MIFGQLNRDHEKHSVPIDMGTITRNLHLFAKYEVVFNVNCMDEVEEDFYATPVHQALRMNPKKRKVLRPSNRVYLKNDQLICHPETGKFLEARLREFTSQLLDTVE</sequence>
<accession>A0AAE7XHK9</accession>